<feature type="transmembrane region" description="Helical" evidence="1">
    <location>
        <begin position="14"/>
        <end position="32"/>
    </location>
</feature>
<dbReference type="InterPro" id="IPR011990">
    <property type="entry name" value="TPR-like_helical_dom_sf"/>
</dbReference>
<evidence type="ECO:0000313" key="3">
    <source>
        <dbReference type="Proteomes" id="UP000011815"/>
    </source>
</evidence>
<accession>M5ACQ3</accession>
<dbReference type="HOGENOM" id="CLU_096069_0_0_10"/>
<dbReference type="Gene3D" id="1.25.40.10">
    <property type="entry name" value="Tetratricopeptide repeat domain"/>
    <property type="match status" value="1"/>
</dbReference>
<dbReference type="AlphaFoldDB" id="M5ACQ3"/>
<name>M5ACQ3_9FLAO</name>
<organism evidence="2 3">
    <name type="scientific">Blattabacterium cuenoti BPAA</name>
    <dbReference type="NCBI Taxonomy" id="1229512"/>
    <lineage>
        <taxon>Bacteria</taxon>
        <taxon>Pseudomonadati</taxon>
        <taxon>Bacteroidota</taxon>
        <taxon>Flavobacteriia</taxon>
        <taxon>Flavobacteriales</taxon>
        <taxon>Blattabacteriaceae</taxon>
        <taxon>Blattabacterium</taxon>
    </lineage>
</organism>
<dbReference type="Proteomes" id="UP000011815">
    <property type="component" value="Chromosome"/>
</dbReference>
<dbReference type="STRING" id="1229512.BPAA_091"/>
<dbReference type="KEGG" id="blp:BPAA_091"/>
<dbReference type="SUPFAM" id="SSF48452">
    <property type="entry name" value="TPR-like"/>
    <property type="match status" value="1"/>
</dbReference>
<protein>
    <submittedName>
        <fullName evidence="2">TPR domain-containing protein</fullName>
    </submittedName>
</protein>
<proteinExistence type="predicted"/>
<dbReference type="PATRIC" id="fig|1229512.3.peg.88"/>
<dbReference type="eggNOG" id="COG1729">
    <property type="taxonomic scope" value="Bacteria"/>
</dbReference>
<reference evidence="2 3" key="1">
    <citation type="journal article" date="2013" name="Biol. Lett.">
        <title>Maintenance of essential amino acid synthesis pathways in the Blattabacterium cuenoti symbiont of a wood-feeding cockroach.</title>
        <authorList>
            <person name="Tokuda G."/>
            <person name="Elbourne L.D.H."/>
            <person name="Kinjo Y."/>
            <person name="Saitoh S."/>
            <person name="Sabree Z."/>
            <person name="Hojo M."/>
            <person name="Yamada A."/>
            <person name="Hayashi Y."/>
            <person name="Shigenobu S."/>
            <person name="Bandi C."/>
            <person name="Paulsen I.T."/>
            <person name="Watanabe H."/>
            <person name="Lo N."/>
        </authorList>
    </citation>
    <scope>NUCLEOTIDE SEQUENCE [LARGE SCALE GENOMIC DNA]</scope>
    <source>
        <strain evidence="2 3">BPAA</strain>
    </source>
</reference>
<dbReference type="InterPro" id="IPR019734">
    <property type="entry name" value="TPR_rpt"/>
</dbReference>
<dbReference type="EMBL" id="AP012548">
    <property type="protein sequence ID" value="BAM99394.1"/>
    <property type="molecule type" value="Genomic_DNA"/>
</dbReference>
<gene>
    <name evidence="2" type="ORF">BPAA_091</name>
</gene>
<evidence type="ECO:0000256" key="1">
    <source>
        <dbReference type="SAM" id="Phobius"/>
    </source>
</evidence>
<evidence type="ECO:0000313" key="2">
    <source>
        <dbReference type="EMBL" id="BAM99394.1"/>
    </source>
</evidence>
<keyword evidence="1" id="KW-0812">Transmembrane</keyword>
<keyword evidence="1" id="KW-0472">Membrane</keyword>
<sequence length="212" mass="25056">MYKSNKCDGMKKKFIFCSVILIIILYVTYFSFKTLFLYPSEKKAVKELSYAQQYLSQGEIDKALNKKKNKVNYLGFSGIVYKYPFTKAGNISKFYAGICYYKLGDYKESIKMMKSFSAKDEILSSIKYGIIGDAFIQMKNKKKALKNYVIAANVRENEITTPLFYYKAALLNFYMKKYENSQYFLRKIEKKYPSFLYKKNVEKYIMFIENKL</sequence>
<keyword evidence="1" id="KW-1133">Transmembrane helix</keyword>
<dbReference type="Pfam" id="PF13174">
    <property type="entry name" value="TPR_6"/>
    <property type="match status" value="2"/>
</dbReference>